<protein>
    <recommendedName>
        <fullName evidence="6">Integral membrane bound transporter domain-containing protein</fullName>
    </recommendedName>
</protein>
<dbReference type="EMBL" id="JACBZT010000001">
    <property type="protein sequence ID" value="NYJ07919.1"/>
    <property type="molecule type" value="Genomic_DNA"/>
</dbReference>
<feature type="transmembrane region" description="Helical" evidence="5">
    <location>
        <begin position="206"/>
        <end position="227"/>
    </location>
</feature>
<evidence type="ECO:0000256" key="1">
    <source>
        <dbReference type="ARBA" id="ARBA00004141"/>
    </source>
</evidence>
<feature type="transmembrane region" description="Helical" evidence="5">
    <location>
        <begin position="258"/>
        <end position="275"/>
    </location>
</feature>
<reference evidence="7 8" key="1">
    <citation type="submission" date="2020-07" db="EMBL/GenBank/DDBJ databases">
        <title>Sequencing the genomes of 1000 actinobacteria strains.</title>
        <authorList>
            <person name="Klenk H.-P."/>
        </authorList>
    </citation>
    <scope>NUCLEOTIDE SEQUENCE [LARGE SCALE GENOMIC DNA]</scope>
    <source>
        <strain evidence="7 8">DSM 104001</strain>
    </source>
</reference>
<dbReference type="Proteomes" id="UP000541969">
    <property type="component" value="Unassembled WGS sequence"/>
</dbReference>
<evidence type="ECO:0000313" key="7">
    <source>
        <dbReference type="EMBL" id="NYJ07919.1"/>
    </source>
</evidence>
<gene>
    <name evidence="7" type="ORF">GGQ55_004197</name>
</gene>
<dbReference type="RefSeq" id="WP_179720121.1">
    <property type="nucleotide sequence ID" value="NZ_JACBZT010000001.1"/>
</dbReference>
<dbReference type="InterPro" id="IPR049453">
    <property type="entry name" value="Memb_transporter_dom"/>
</dbReference>
<comment type="caution">
    <text evidence="7">The sequence shown here is derived from an EMBL/GenBank/DDBJ whole genome shotgun (WGS) entry which is preliminary data.</text>
</comment>
<proteinExistence type="predicted"/>
<feature type="domain" description="Integral membrane bound transporter" evidence="6">
    <location>
        <begin position="220"/>
        <end position="342"/>
    </location>
</feature>
<accession>A0A853CM76</accession>
<dbReference type="Pfam" id="PF13515">
    <property type="entry name" value="FUSC_2"/>
    <property type="match status" value="1"/>
</dbReference>
<evidence type="ECO:0000256" key="3">
    <source>
        <dbReference type="ARBA" id="ARBA00022989"/>
    </source>
</evidence>
<feature type="transmembrane region" description="Helical" evidence="5">
    <location>
        <begin position="330"/>
        <end position="350"/>
    </location>
</feature>
<feature type="transmembrane region" description="Helical" evidence="5">
    <location>
        <begin position="104"/>
        <end position="124"/>
    </location>
</feature>
<sequence>MSRPGLTDVRPEHRLATIFEIHAAGLTLRRGIAAVVILGAVFAALHALDLEAYELSVLFGLLFVAVSDPGGAYLVRAREMALVGGAGTLLTALGFAAGGWPWGLAVLIVFAVTVLCGLAVCLGVHRFIGALLLNIWLLVALGTAVFDAHHGTPLHPWPQALAWLTASALWLAATCLLWLARGRKAETSPFPELPGDVSPRPLTRQVAIFAALRAVLVAGAVAIALGLHLPNASWLPVATIITLKPDIEQSKLIAEQRLAGAILGAGLACLVLLTIDNRYAVEAVLVVLAAVAASIRFVNYALYCAAVAATTLIAIDLPHPDTLAAEGERVLYTLVGVAIGVAGMLLADLLGRRAAGSAPQHAGRAAAG</sequence>
<evidence type="ECO:0000256" key="2">
    <source>
        <dbReference type="ARBA" id="ARBA00022692"/>
    </source>
</evidence>
<evidence type="ECO:0000256" key="5">
    <source>
        <dbReference type="SAM" id="Phobius"/>
    </source>
</evidence>
<keyword evidence="3 5" id="KW-1133">Transmembrane helix</keyword>
<feature type="transmembrane region" description="Helical" evidence="5">
    <location>
        <begin position="287"/>
        <end position="315"/>
    </location>
</feature>
<keyword evidence="4 5" id="KW-0472">Membrane</keyword>
<feature type="transmembrane region" description="Helical" evidence="5">
    <location>
        <begin position="131"/>
        <end position="148"/>
    </location>
</feature>
<evidence type="ECO:0000313" key="8">
    <source>
        <dbReference type="Proteomes" id="UP000541969"/>
    </source>
</evidence>
<dbReference type="AlphaFoldDB" id="A0A853CM76"/>
<keyword evidence="8" id="KW-1185">Reference proteome</keyword>
<name>A0A853CM76_9ACTN</name>
<evidence type="ECO:0000259" key="6">
    <source>
        <dbReference type="Pfam" id="PF13515"/>
    </source>
</evidence>
<keyword evidence="2 5" id="KW-0812">Transmembrane</keyword>
<dbReference type="GO" id="GO:0016020">
    <property type="term" value="C:membrane"/>
    <property type="evidence" value="ECO:0007669"/>
    <property type="project" value="UniProtKB-SubCell"/>
</dbReference>
<feature type="transmembrane region" description="Helical" evidence="5">
    <location>
        <begin position="81"/>
        <end position="98"/>
    </location>
</feature>
<evidence type="ECO:0000256" key="4">
    <source>
        <dbReference type="ARBA" id="ARBA00023136"/>
    </source>
</evidence>
<feature type="transmembrane region" description="Helical" evidence="5">
    <location>
        <begin position="160"/>
        <end position="180"/>
    </location>
</feature>
<feature type="transmembrane region" description="Helical" evidence="5">
    <location>
        <begin position="31"/>
        <end position="49"/>
    </location>
</feature>
<feature type="transmembrane region" description="Helical" evidence="5">
    <location>
        <begin position="55"/>
        <end position="74"/>
    </location>
</feature>
<comment type="subcellular location">
    <subcellularLocation>
        <location evidence="1">Membrane</location>
        <topology evidence="1">Multi-pass membrane protein</topology>
    </subcellularLocation>
</comment>
<organism evidence="7 8">
    <name type="scientific">Petropleomorpha daqingensis</name>
    <dbReference type="NCBI Taxonomy" id="2026353"/>
    <lineage>
        <taxon>Bacteria</taxon>
        <taxon>Bacillati</taxon>
        <taxon>Actinomycetota</taxon>
        <taxon>Actinomycetes</taxon>
        <taxon>Geodermatophilales</taxon>
        <taxon>Geodermatophilaceae</taxon>
        <taxon>Petropleomorpha</taxon>
    </lineage>
</organism>